<dbReference type="Proteomes" id="UP000299580">
    <property type="component" value="Chromosome"/>
</dbReference>
<accession>A0A4P8QXK2</accession>
<organism evidence="1 2">
    <name type="scientific">Brenneria rubrifaciens</name>
    <dbReference type="NCBI Taxonomy" id="55213"/>
    <lineage>
        <taxon>Bacteria</taxon>
        <taxon>Pseudomonadati</taxon>
        <taxon>Pseudomonadota</taxon>
        <taxon>Gammaproteobacteria</taxon>
        <taxon>Enterobacterales</taxon>
        <taxon>Pectobacteriaceae</taxon>
        <taxon>Brenneria</taxon>
    </lineage>
</organism>
<dbReference type="AlphaFoldDB" id="A0A4P8QXK2"/>
<reference evidence="1 2" key="1">
    <citation type="submission" date="2018-11" db="EMBL/GenBank/DDBJ databases">
        <title>Genome sequences of Brenneria nigrifluens and Brenneria rubrifaciens.</title>
        <authorList>
            <person name="Poret-Peterson A.T."/>
            <person name="McClean A.E."/>
            <person name="Kluepfel D.A."/>
        </authorList>
    </citation>
    <scope>NUCLEOTIDE SEQUENCE [LARGE SCALE GENOMIC DNA]</scope>
    <source>
        <strain evidence="1 2">6D370</strain>
    </source>
</reference>
<gene>
    <name evidence="1" type="ORF">EH207_06140</name>
</gene>
<dbReference type="KEGG" id="brb:EH207_06140"/>
<keyword evidence="2" id="KW-1185">Reference proteome</keyword>
<dbReference type="EMBL" id="CP034035">
    <property type="protein sequence ID" value="QCR08134.1"/>
    <property type="molecule type" value="Genomic_DNA"/>
</dbReference>
<evidence type="ECO:0000313" key="2">
    <source>
        <dbReference type="Proteomes" id="UP000299580"/>
    </source>
</evidence>
<proteinExistence type="predicted"/>
<sequence>MLPSCSRTCCPKARQEIYPLLVVRLFTPDAHAIRLLASLDPADGDTAHGLINIGIGMPMLGTVKLSENL</sequence>
<protein>
    <submittedName>
        <fullName evidence="1">DUF2958 domain-containing protein</fullName>
    </submittedName>
</protein>
<dbReference type="InterPro" id="IPR021341">
    <property type="entry name" value="DUF2958"/>
</dbReference>
<dbReference type="RefSeq" id="WP_137713189.1">
    <property type="nucleotide sequence ID" value="NZ_CP034035.1"/>
</dbReference>
<name>A0A4P8QXK2_9GAMM</name>
<dbReference type="Pfam" id="PF11171">
    <property type="entry name" value="DUF2958"/>
    <property type="match status" value="1"/>
</dbReference>
<dbReference type="OrthoDB" id="6892266at2"/>
<evidence type="ECO:0000313" key="1">
    <source>
        <dbReference type="EMBL" id="QCR08134.1"/>
    </source>
</evidence>